<dbReference type="InterPro" id="IPR029052">
    <property type="entry name" value="Metallo-depent_PP-like"/>
</dbReference>
<dbReference type="EMBL" id="PGTY01000003">
    <property type="protein sequence ID" value="PJI85144.1"/>
    <property type="molecule type" value="Genomic_DNA"/>
</dbReference>
<dbReference type="AlphaFoldDB" id="A0A2M8W2J7"/>
<dbReference type="PANTHER" id="PTHR33393:SF12">
    <property type="entry name" value="CAPSULE BIOSYNTHESIS PROTEIN CAPA"/>
    <property type="match status" value="1"/>
</dbReference>
<dbReference type="RefSeq" id="WP_100369094.1">
    <property type="nucleotide sequence ID" value="NZ_PGTY01000003.1"/>
</dbReference>
<name>A0A2M8W2J7_9RHOB</name>
<dbReference type="Gene3D" id="3.60.21.10">
    <property type="match status" value="1"/>
</dbReference>
<accession>A0A2M8W2J7</accession>
<dbReference type="SUPFAM" id="SSF56300">
    <property type="entry name" value="Metallo-dependent phosphatases"/>
    <property type="match status" value="1"/>
</dbReference>
<keyword evidence="4" id="KW-1185">Reference proteome</keyword>
<dbReference type="InterPro" id="IPR052169">
    <property type="entry name" value="CW_Biosynth-Accessory"/>
</dbReference>
<dbReference type="Proteomes" id="UP000228531">
    <property type="component" value="Unassembled WGS sequence"/>
</dbReference>
<dbReference type="PANTHER" id="PTHR33393">
    <property type="entry name" value="POLYGLUTAMINE SYNTHESIS ACCESSORY PROTEIN RV0574C-RELATED"/>
    <property type="match status" value="1"/>
</dbReference>
<protein>
    <submittedName>
        <fullName evidence="3">Poly-gamma-glutamate synthesis protein (Capsule biosynthesis protein)</fullName>
    </submittedName>
</protein>
<dbReference type="Pfam" id="PF09587">
    <property type="entry name" value="PGA_cap"/>
    <property type="match status" value="1"/>
</dbReference>
<proteinExistence type="inferred from homology"/>
<evidence type="ECO:0000313" key="3">
    <source>
        <dbReference type="EMBL" id="PJI85144.1"/>
    </source>
</evidence>
<feature type="domain" description="Capsule synthesis protein CapA" evidence="2">
    <location>
        <begin position="97"/>
        <end position="353"/>
    </location>
</feature>
<gene>
    <name evidence="3" type="ORF">BC777_3141</name>
</gene>
<dbReference type="InterPro" id="IPR019079">
    <property type="entry name" value="Capsule_synth_CapA"/>
</dbReference>
<sequence>MSLLPITPFETLRVSNPVLKGIMVVVMKVADMFGFWKVPRKGAASDLPEMGLLDNLYWVYKSQNLVSLPESGLDTSAFMDSTHVQLAPDATDGSKLTISFAGDILRTHRAEPVKNEIYGSIEDLLFDADLSIANYESPVTTQPLVDEVIGDAGPPTECASEVHFEALTSHKGKFIDVLNVANNHIFDMGAEGVKTTLAALAKRNITPLGIFDDPSQQTTAKTVEKNGIKLGFASCTFGTNGHPPPDDTPHSVNIAKLTSKHAAPDLALLKAQISHAKDAGCDLVVAVLHWGHEFELFPRRAQQLAAQELADFGADIIVCHHPHVAQPIELYRTKSGDRTVPIAYSLGSLLWGFAHEKIASSTILQVDVQKTNGKTAISSFTATPVRWHAEKRGDTVAQRVTRVNV</sequence>
<evidence type="ECO:0000259" key="2">
    <source>
        <dbReference type="SMART" id="SM00854"/>
    </source>
</evidence>
<comment type="caution">
    <text evidence="3">The sequence shown here is derived from an EMBL/GenBank/DDBJ whole genome shotgun (WGS) entry which is preliminary data.</text>
</comment>
<dbReference type="SMART" id="SM00854">
    <property type="entry name" value="PGA_cap"/>
    <property type="match status" value="1"/>
</dbReference>
<reference evidence="3 4" key="1">
    <citation type="submission" date="2017-11" db="EMBL/GenBank/DDBJ databases">
        <title>Genomic Encyclopedia of Archaeal and Bacterial Type Strains, Phase II (KMG-II): From Individual Species to Whole Genera.</title>
        <authorList>
            <person name="Goeker M."/>
        </authorList>
    </citation>
    <scope>NUCLEOTIDE SEQUENCE [LARGE SCALE GENOMIC DNA]</scope>
    <source>
        <strain evidence="3 4">DSM 29128</strain>
    </source>
</reference>
<dbReference type="OrthoDB" id="9810718at2"/>
<comment type="similarity">
    <text evidence="1">Belongs to the CapA family.</text>
</comment>
<evidence type="ECO:0000313" key="4">
    <source>
        <dbReference type="Proteomes" id="UP000228531"/>
    </source>
</evidence>
<evidence type="ECO:0000256" key="1">
    <source>
        <dbReference type="ARBA" id="ARBA00005662"/>
    </source>
</evidence>
<organism evidence="3 4">
    <name type="scientific">Yoonia maricola</name>
    <dbReference type="NCBI Taxonomy" id="420999"/>
    <lineage>
        <taxon>Bacteria</taxon>
        <taxon>Pseudomonadati</taxon>
        <taxon>Pseudomonadota</taxon>
        <taxon>Alphaproteobacteria</taxon>
        <taxon>Rhodobacterales</taxon>
        <taxon>Paracoccaceae</taxon>
        <taxon>Yoonia</taxon>
    </lineage>
</organism>
<dbReference type="CDD" id="cd07381">
    <property type="entry name" value="MPP_CapA"/>
    <property type="match status" value="1"/>
</dbReference>